<protein>
    <submittedName>
        <fullName evidence="1">Uncharacterized protein</fullName>
    </submittedName>
</protein>
<sequence length="85" mass="9592">MSVKWAKPPYHIQEWMAKLTFPQLCFSSSFFFGFPPGIRGFAPTNPDPTRVAHLEMMGESPSGGCCIHKDSNSRPYLSWNKPLTT</sequence>
<dbReference type="Proteomes" id="UP001054252">
    <property type="component" value="Unassembled WGS sequence"/>
</dbReference>
<dbReference type="EMBL" id="BPVZ01000067">
    <property type="protein sequence ID" value="GKV24851.1"/>
    <property type="molecule type" value="Genomic_DNA"/>
</dbReference>
<comment type="caution">
    <text evidence="1">The sequence shown here is derived from an EMBL/GenBank/DDBJ whole genome shotgun (WGS) entry which is preliminary data.</text>
</comment>
<accession>A0AAV5KK25</accession>
<proteinExistence type="predicted"/>
<name>A0AAV5KK25_9ROSI</name>
<organism evidence="1 2">
    <name type="scientific">Rubroshorea leprosula</name>
    <dbReference type="NCBI Taxonomy" id="152421"/>
    <lineage>
        <taxon>Eukaryota</taxon>
        <taxon>Viridiplantae</taxon>
        <taxon>Streptophyta</taxon>
        <taxon>Embryophyta</taxon>
        <taxon>Tracheophyta</taxon>
        <taxon>Spermatophyta</taxon>
        <taxon>Magnoliopsida</taxon>
        <taxon>eudicotyledons</taxon>
        <taxon>Gunneridae</taxon>
        <taxon>Pentapetalae</taxon>
        <taxon>rosids</taxon>
        <taxon>malvids</taxon>
        <taxon>Malvales</taxon>
        <taxon>Dipterocarpaceae</taxon>
        <taxon>Rubroshorea</taxon>
    </lineage>
</organism>
<evidence type="ECO:0000313" key="2">
    <source>
        <dbReference type="Proteomes" id="UP001054252"/>
    </source>
</evidence>
<reference evidence="1 2" key="1">
    <citation type="journal article" date="2021" name="Commun. Biol.">
        <title>The genome of Shorea leprosula (Dipterocarpaceae) highlights the ecological relevance of drought in aseasonal tropical rainforests.</title>
        <authorList>
            <person name="Ng K.K.S."/>
            <person name="Kobayashi M.J."/>
            <person name="Fawcett J.A."/>
            <person name="Hatakeyama M."/>
            <person name="Paape T."/>
            <person name="Ng C.H."/>
            <person name="Ang C.C."/>
            <person name="Tnah L.H."/>
            <person name="Lee C.T."/>
            <person name="Nishiyama T."/>
            <person name="Sese J."/>
            <person name="O'Brien M.J."/>
            <person name="Copetti D."/>
            <person name="Mohd Noor M.I."/>
            <person name="Ong R.C."/>
            <person name="Putra M."/>
            <person name="Sireger I.Z."/>
            <person name="Indrioko S."/>
            <person name="Kosugi Y."/>
            <person name="Izuno A."/>
            <person name="Isagi Y."/>
            <person name="Lee S.L."/>
            <person name="Shimizu K.K."/>
        </authorList>
    </citation>
    <scope>NUCLEOTIDE SEQUENCE [LARGE SCALE GENOMIC DNA]</scope>
    <source>
        <strain evidence="1">214</strain>
    </source>
</reference>
<keyword evidence="2" id="KW-1185">Reference proteome</keyword>
<gene>
    <name evidence="1" type="ORF">SLEP1_g34404</name>
</gene>
<evidence type="ECO:0000313" key="1">
    <source>
        <dbReference type="EMBL" id="GKV24851.1"/>
    </source>
</evidence>
<dbReference type="AlphaFoldDB" id="A0AAV5KK25"/>